<reference evidence="1 2" key="1">
    <citation type="journal article" date="2011" name="Stand. Genomic Sci.">
        <title>Complete genome sequence of Parvibaculum lavamentivorans type strain (DS-1(T)).</title>
        <authorList>
            <person name="Schleheck D."/>
            <person name="Weiss M."/>
            <person name="Pitluck S."/>
            <person name="Bruce D."/>
            <person name="Land M.L."/>
            <person name="Han S."/>
            <person name="Saunders E."/>
            <person name="Tapia R."/>
            <person name="Detter C."/>
            <person name="Brettin T."/>
            <person name="Han J."/>
            <person name="Woyke T."/>
            <person name="Goodwin L."/>
            <person name="Pennacchio L."/>
            <person name="Nolan M."/>
            <person name="Cook A.M."/>
            <person name="Kjelleberg S."/>
            <person name="Thomas T."/>
        </authorList>
    </citation>
    <scope>NUCLEOTIDE SEQUENCE [LARGE SCALE GENOMIC DNA]</scope>
    <source>
        <strain evidence="2">DS-1 / DSM 13023 / NCIMB 13966</strain>
    </source>
</reference>
<sequence length="149" mass="15928">MKPDVPVVMRGLFGTMLTEIAPNLTAEYSAGSIGIMSMMIFMTAEEYDRAADIRAAENAEMRALFAEAAGLVDDAGLKAKLAEAAKGRDGSLRVSALDKENSALAALLIELHVHAEESTAPHAAGLEARIWDYLLASVERRKLPFPALG</sequence>
<accession>A7HW28</accession>
<dbReference type="RefSeq" id="WP_012111422.1">
    <property type="nucleotide sequence ID" value="NC_009719.1"/>
</dbReference>
<dbReference type="Proteomes" id="UP000006377">
    <property type="component" value="Chromosome"/>
</dbReference>
<dbReference type="KEGG" id="pla:Plav_2502"/>
<keyword evidence="2" id="KW-1185">Reference proteome</keyword>
<dbReference type="EMBL" id="CP000774">
    <property type="protein sequence ID" value="ABS64111.1"/>
    <property type="molecule type" value="Genomic_DNA"/>
</dbReference>
<evidence type="ECO:0000313" key="1">
    <source>
        <dbReference type="EMBL" id="ABS64111.1"/>
    </source>
</evidence>
<protein>
    <submittedName>
        <fullName evidence="1">Uncharacterized protein</fullName>
    </submittedName>
</protein>
<dbReference type="HOGENOM" id="CLU_1747881_0_0_5"/>
<organism evidence="1 2">
    <name type="scientific">Parvibaculum lavamentivorans (strain DS-1 / DSM 13023 / NCIMB 13966)</name>
    <dbReference type="NCBI Taxonomy" id="402881"/>
    <lineage>
        <taxon>Bacteria</taxon>
        <taxon>Pseudomonadati</taxon>
        <taxon>Pseudomonadota</taxon>
        <taxon>Alphaproteobacteria</taxon>
        <taxon>Hyphomicrobiales</taxon>
        <taxon>Parvibaculaceae</taxon>
        <taxon>Parvibaculum</taxon>
    </lineage>
</organism>
<evidence type="ECO:0000313" key="2">
    <source>
        <dbReference type="Proteomes" id="UP000006377"/>
    </source>
</evidence>
<proteinExistence type="predicted"/>
<dbReference type="STRING" id="402881.Plav_2502"/>
<dbReference type="AlphaFoldDB" id="A7HW28"/>
<gene>
    <name evidence="1" type="ordered locus">Plav_2502</name>
</gene>
<dbReference type="OrthoDB" id="8452290at2"/>
<name>A7HW28_PARL1</name>
<dbReference type="eggNOG" id="ENOG5033A2U">
    <property type="taxonomic scope" value="Bacteria"/>
</dbReference>